<sequence>MNLLVQSLQAVAPSSTKPASNAERREVQARLIEPQTGREVLNAQVWTIEPSRRKRLIVADMVDPGSCAEVSKNYIDFQKSTATYVQSQLKRQLFQNATKSQKLNQSPSEGQGNPGALGAPDDTSLRRRLASRAPSEASQGEAWQYQAPPARRGLC</sequence>
<evidence type="ECO:0000256" key="1">
    <source>
        <dbReference type="SAM" id="MobiDB-lite"/>
    </source>
</evidence>
<evidence type="ECO:0000313" key="2">
    <source>
        <dbReference type="EMBL" id="PLW06662.1"/>
    </source>
</evidence>
<proteinExistence type="predicted"/>
<gene>
    <name evidence="2" type="ORF">PCANC_25894</name>
</gene>
<feature type="compositionally biased region" description="Polar residues" evidence="1">
    <location>
        <begin position="97"/>
        <end position="111"/>
    </location>
</feature>
<name>A0A2N5S0D5_9BASI</name>
<comment type="caution">
    <text evidence="2">The sequence shown here is derived from an EMBL/GenBank/DDBJ whole genome shotgun (WGS) entry which is preliminary data.</text>
</comment>
<protein>
    <submittedName>
        <fullName evidence="2">Uncharacterized protein</fullName>
    </submittedName>
</protein>
<dbReference type="Proteomes" id="UP000235388">
    <property type="component" value="Unassembled WGS sequence"/>
</dbReference>
<dbReference type="AlphaFoldDB" id="A0A2N5S0D5"/>
<evidence type="ECO:0000313" key="3">
    <source>
        <dbReference type="Proteomes" id="UP000235388"/>
    </source>
</evidence>
<reference evidence="2 3" key="1">
    <citation type="submission" date="2017-11" db="EMBL/GenBank/DDBJ databases">
        <title>De novo assembly and phasing of dikaryotic genomes from two isolates of Puccinia coronata f. sp. avenae, the causal agent of oat crown rust.</title>
        <authorList>
            <person name="Miller M.E."/>
            <person name="Zhang Y."/>
            <person name="Omidvar V."/>
            <person name="Sperschneider J."/>
            <person name="Schwessinger B."/>
            <person name="Raley C."/>
            <person name="Palmer J.M."/>
            <person name="Garnica D."/>
            <person name="Upadhyaya N."/>
            <person name="Rathjen J."/>
            <person name="Taylor J.M."/>
            <person name="Park R.F."/>
            <person name="Dodds P.N."/>
            <person name="Hirsch C.D."/>
            <person name="Kianian S.F."/>
            <person name="Figueroa M."/>
        </authorList>
    </citation>
    <scope>NUCLEOTIDE SEQUENCE [LARGE SCALE GENOMIC DNA]</scope>
    <source>
        <strain evidence="2">12NC29</strain>
    </source>
</reference>
<feature type="region of interest" description="Disordered" evidence="1">
    <location>
        <begin position="97"/>
        <end position="155"/>
    </location>
</feature>
<accession>A0A2N5S0D5</accession>
<dbReference type="EMBL" id="PGCJ01001295">
    <property type="protein sequence ID" value="PLW06662.1"/>
    <property type="molecule type" value="Genomic_DNA"/>
</dbReference>
<keyword evidence="3" id="KW-1185">Reference proteome</keyword>
<organism evidence="2 3">
    <name type="scientific">Puccinia coronata f. sp. avenae</name>
    <dbReference type="NCBI Taxonomy" id="200324"/>
    <lineage>
        <taxon>Eukaryota</taxon>
        <taxon>Fungi</taxon>
        <taxon>Dikarya</taxon>
        <taxon>Basidiomycota</taxon>
        <taxon>Pucciniomycotina</taxon>
        <taxon>Pucciniomycetes</taxon>
        <taxon>Pucciniales</taxon>
        <taxon>Pucciniaceae</taxon>
        <taxon>Puccinia</taxon>
    </lineage>
</organism>